<dbReference type="PROSITE" id="PS00063">
    <property type="entry name" value="ALDOKETO_REDUCTASE_3"/>
    <property type="match status" value="1"/>
</dbReference>
<dbReference type="InterPro" id="IPR020471">
    <property type="entry name" value="AKR"/>
</dbReference>
<dbReference type="SUPFAM" id="SSF51430">
    <property type="entry name" value="NAD(P)-linked oxidoreductase"/>
    <property type="match status" value="1"/>
</dbReference>
<evidence type="ECO:0000313" key="6">
    <source>
        <dbReference type="Proteomes" id="UP001165561"/>
    </source>
</evidence>
<dbReference type="EMBL" id="JARACI010000388">
    <property type="protein sequence ID" value="MDD9205271.1"/>
    <property type="molecule type" value="Genomic_DNA"/>
</dbReference>
<evidence type="ECO:0000256" key="3">
    <source>
        <dbReference type="ARBA" id="ARBA00023002"/>
    </source>
</evidence>
<evidence type="ECO:0000256" key="1">
    <source>
        <dbReference type="ARBA" id="ARBA00007905"/>
    </source>
</evidence>
<dbReference type="InterPro" id="IPR023210">
    <property type="entry name" value="NADP_OxRdtase_dom"/>
</dbReference>
<keyword evidence="2" id="KW-0521">NADP</keyword>
<feature type="domain" description="NADP-dependent oxidoreductase" evidence="4">
    <location>
        <begin position="46"/>
        <end position="114"/>
    </location>
</feature>
<protein>
    <submittedName>
        <fullName evidence="5">Aldo/keto reductase</fullName>
    </submittedName>
</protein>
<accession>A0ABT5TWK2</accession>
<dbReference type="InterPro" id="IPR018170">
    <property type="entry name" value="Aldo/ket_reductase_CS"/>
</dbReference>
<keyword evidence="3" id="KW-0560">Oxidoreductase</keyword>
<evidence type="ECO:0000256" key="2">
    <source>
        <dbReference type="ARBA" id="ARBA00022857"/>
    </source>
</evidence>
<dbReference type="PRINTS" id="PR00069">
    <property type="entry name" value="ALDKETRDTASE"/>
</dbReference>
<reference evidence="5" key="1">
    <citation type="submission" date="2023-02" db="EMBL/GenBank/DDBJ databases">
        <title>Georgenia sp.10Sc9-8, isolated from a soil sample collected from the Taklamakan desert.</title>
        <authorList>
            <person name="Liu S."/>
        </authorList>
    </citation>
    <scope>NUCLEOTIDE SEQUENCE</scope>
    <source>
        <strain evidence="5">10Sc9-8</strain>
    </source>
</reference>
<evidence type="ECO:0000259" key="4">
    <source>
        <dbReference type="Pfam" id="PF00248"/>
    </source>
</evidence>
<evidence type="ECO:0000313" key="5">
    <source>
        <dbReference type="EMBL" id="MDD9205271.1"/>
    </source>
</evidence>
<comment type="caution">
    <text evidence="5">The sequence shown here is derived from an EMBL/GenBank/DDBJ whole genome shotgun (WGS) entry which is preliminary data.</text>
</comment>
<dbReference type="InterPro" id="IPR036812">
    <property type="entry name" value="NAD(P)_OxRdtase_dom_sf"/>
</dbReference>
<dbReference type="Pfam" id="PF00248">
    <property type="entry name" value="Aldo_ket_red"/>
    <property type="match status" value="1"/>
</dbReference>
<feature type="non-terminal residue" evidence="5">
    <location>
        <position position="1"/>
    </location>
</feature>
<keyword evidence="6" id="KW-1185">Reference proteome</keyword>
<dbReference type="Gene3D" id="3.20.20.100">
    <property type="entry name" value="NADP-dependent oxidoreductase domain"/>
    <property type="match status" value="1"/>
</dbReference>
<dbReference type="PANTHER" id="PTHR43827:SF3">
    <property type="entry name" value="NADP-DEPENDENT OXIDOREDUCTASE DOMAIN-CONTAINING PROTEIN"/>
    <property type="match status" value="1"/>
</dbReference>
<dbReference type="Proteomes" id="UP001165561">
    <property type="component" value="Unassembled WGS sequence"/>
</dbReference>
<comment type="similarity">
    <text evidence="1">Belongs to the aldo/keto reductase family.</text>
</comment>
<gene>
    <name evidence="5" type="ORF">PU560_02175</name>
</gene>
<sequence length="117" mass="12751">QIDELISATGVTPAINQVPWGPSDHDPSLVADLHERGVVLEGYSPFKRTDMDAEPLTEIAGAHGATPQQVVLRWHLQRGFVAIPKSVTPERIAANFDVLGFELTEPELTRLDAMGAR</sequence>
<proteinExistence type="inferred from homology"/>
<dbReference type="PANTHER" id="PTHR43827">
    <property type="entry name" value="2,5-DIKETO-D-GLUCONIC ACID REDUCTASE"/>
    <property type="match status" value="1"/>
</dbReference>
<organism evidence="5 6">
    <name type="scientific">Georgenia halotolerans</name>
    <dbReference type="NCBI Taxonomy" id="3028317"/>
    <lineage>
        <taxon>Bacteria</taxon>
        <taxon>Bacillati</taxon>
        <taxon>Actinomycetota</taxon>
        <taxon>Actinomycetes</taxon>
        <taxon>Micrococcales</taxon>
        <taxon>Bogoriellaceae</taxon>
        <taxon>Georgenia</taxon>
    </lineage>
</organism>
<name>A0ABT5TWK2_9MICO</name>